<name>A0AAD5PYJ4_9CRUS</name>
<gene>
    <name evidence="2" type="ORF">GHT06_009886</name>
</gene>
<evidence type="ECO:0000313" key="3">
    <source>
        <dbReference type="Proteomes" id="UP000820818"/>
    </source>
</evidence>
<keyword evidence="3" id="KW-1185">Reference proteome</keyword>
<sequence length="165" mass="18584">MKPEKRTTLQGCTTAFEMWSRIQTKYALYFLAAWDSTPQEIKTLSSLIKRLVKEETSLARNKKNKLENDVQGAFLSQQSGSAEKLSIPNGFRPPQDAYPARGYFGPRGGQRGRGPVRGRGGYHQRGNYHPYSNRNPAQQTSDQLKGNNQQSQIQILCGLYGKEIC</sequence>
<proteinExistence type="predicted"/>
<dbReference type="Proteomes" id="UP000820818">
    <property type="component" value="Linkage Group LG2"/>
</dbReference>
<organism evidence="2 3">
    <name type="scientific">Daphnia sinensis</name>
    <dbReference type="NCBI Taxonomy" id="1820382"/>
    <lineage>
        <taxon>Eukaryota</taxon>
        <taxon>Metazoa</taxon>
        <taxon>Ecdysozoa</taxon>
        <taxon>Arthropoda</taxon>
        <taxon>Crustacea</taxon>
        <taxon>Branchiopoda</taxon>
        <taxon>Diplostraca</taxon>
        <taxon>Cladocera</taxon>
        <taxon>Anomopoda</taxon>
        <taxon>Daphniidae</taxon>
        <taxon>Daphnia</taxon>
        <taxon>Daphnia similis group</taxon>
    </lineage>
</organism>
<evidence type="ECO:0000313" key="2">
    <source>
        <dbReference type="EMBL" id="KAI9562453.1"/>
    </source>
</evidence>
<feature type="compositionally biased region" description="Polar residues" evidence="1">
    <location>
        <begin position="130"/>
        <end position="147"/>
    </location>
</feature>
<accession>A0AAD5PYJ4</accession>
<evidence type="ECO:0000256" key="1">
    <source>
        <dbReference type="SAM" id="MobiDB-lite"/>
    </source>
</evidence>
<dbReference type="AlphaFoldDB" id="A0AAD5PYJ4"/>
<protein>
    <submittedName>
        <fullName evidence="2">Uncharacterized protein</fullName>
    </submittedName>
</protein>
<feature type="region of interest" description="Disordered" evidence="1">
    <location>
        <begin position="77"/>
        <end position="147"/>
    </location>
</feature>
<comment type="caution">
    <text evidence="2">The sequence shown here is derived from an EMBL/GenBank/DDBJ whole genome shotgun (WGS) entry which is preliminary data.</text>
</comment>
<dbReference type="EMBL" id="WJBH02000002">
    <property type="protein sequence ID" value="KAI9562453.1"/>
    <property type="molecule type" value="Genomic_DNA"/>
</dbReference>
<reference evidence="2 3" key="1">
    <citation type="submission" date="2022-05" db="EMBL/GenBank/DDBJ databases">
        <title>A multi-omics perspective on studying reproductive biology in Daphnia sinensis.</title>
        <authorList>
            <person name="Jia J."/>
        </authorList>
    </citation>
    <scope>NUCLEOTIDE SEQUENCE [LARGE SCALE GENOMIC DNA]</scope>
    <source>
        <strain evidence="2 3">WSL</strain>
    </source>
</reference>